<comment type="caution">
    <text evidence="2">The sequence shown here is derived from an EMBL/GenBank/DDBJ whole genome shotgun (WGS) entry which is preliminary data.</text>
</comment>
<dbReference type="GO" id="GO:0005840">
    <property type="term" value="C:ribosome"/>
    <property type="evidence" value="ECO:0007669"/>
    <property type="project" value="UniProtKB-KW"/>
</dbReference>
<sequence length="146" mass="16084">MNDPQLCTPNHIDSWMKLAQDVEYLFGPMPDLQTHVQRGIRRGTAMVTLEAETVIGAMLLSGPGKPQYIRWLAVHPHYRNLGVGGALLASAIRHWPEGDILVVTFPANHIGGQAAQRLYQQNGFRSQGSTDPAPDGSSRELFVLSR</sequence>
<dbReference type="PROSITE" id="PS51186">
    <property type="entry name" value="GNAT"/>
    <property type="match status" value="1"/>
</dbReference>
<name>A0A7W9CAB2_9MICO</name>
<accession>A0A7W9CAB2</accession>
<dbReference type="CDD" id="cd04301">
    <property type="entry name" value="NAT_SF"/>
    <property type="match status" value="1"/>
</dbReference>
<dbReference type="RefSeq" id="WP_184281250.1">
    <property type="nucleotide sequence ID" value="NZ_BAAAPG010000004.1"/>
</dbReference>
<proteinExistence type="predicted"/>
<gene>
    <name evidence="2" type="ORF">HD600_000417</name>
</gene>
<dbReference type="Pfam" id="PF13508">
    <property type="entry name" value="Acetyltransf_7"/>
    <property type="match status" value="1"/>
</dbReference>
<dbReference type="Proteomes" id="UP000517712">
    <property type="component" value="Unassembled WGS sequence"/>
</dbReference>
<reference evidence="2 3" key="1">
    <citation type="submission" date="2020-08" db="EMBL/GenBank/DDBJ databases">
        <title>Sequencing the genomes of 1000 actinobacteria strains.</title>
        <authorList>
            <person name="Klenk H.-P."/>
        </authorList>
    </citation>
    <scope>NUCLEOTIDE SEQUENCE [LARGE SCALE GENOMIC DNA]</scope>
    <source>
        <strain evidence="2 3">DSM 24823</strain>
    </source>
</reference>
<keyword evidence="3" id="KW-1185">Reference proteome</keyword>
<organism evidence="2 3">
    <name type="scientific">Microbacterium ginsengiterrae</name>
    <dbReference type="NCBI Taxonomy" id="546115"/>
    <lineage>
        <taxon>Bacteria</taxon>
        <taxon>Bacillati</taxon>
        <taxon>Actinomycetota</taxon>
        <taxon>Actinomycetes</taxon>
        <taxon>Micrococcales</taxon>
        <taxon>Microbacteriaceae</taxon>
        <taxon>Microbacterium</taxon>
    </lineage>
</organism>
<evidence type="ECO:0000259" key="1">
    <source>
        <dbReference type="PROSITE" id="PS51186"/>
    </source>
</evidence>
<evidence type="ECO:0000313" key="2">
    <source>
        <dbReference type="EMBL" id="MBB5741920.1"/>
    </source>
</evidence>
<dbReference type="InterPro" id="IPR016181">
    <property type="entry name" value="Acyl_CoA_acyltransferase"/>
</dbReference>
<protein>
    <submittedName>
        <fullName evidence="2">Ribosomal protein S18 acetylase RimI-like enzyme</fullName>
    </submittedName>
</protein>
<dbReference type="Gene3D" id="3.40.630.30">
    <property type="match status" value="1"/>
</dbReference>
<evidence type="ECO:0000313" key="3">
    <source>
        <dbReference type="Proteomes" id="UP000517712"/>
    </source>
</evidence>
<keyword evidence="2" id="KW-0687">Ribonucleoprotein</keyword>
<dbReference type="InterPro" id="IPR000182">
    <property type="entry name" value="GNAT_dom"/>
</dbReference>
<dbReference type="GO" id="GO:0016747">
    <property type="term" value="F:acyltransferase activity, transferring groups other than amino-acyl groups"/>
    <property type="evidence" value="ECO:0007669"/>
    <property type="project" value="InterPro"/>
</dbReference>
<keyword evidence="2" id="KW-0689">Ribosomal protein</keyword>
<dbReference type="SUPFAM" id="SSF55729">
    <property type="entry name" value="Acyl-CoA N-acyltransferases (Nat)"/>
    <property type="match status" value="1"/>
</dbReference>
<dbReference type="AlphaFoldDB" id="A0A7W9CAB2"/>
<feature type="domain" description="N-acetyltransferase" evidence="1">
    <location>
        <begin position="2"/>
        <end position="146"/>
    </location>
</feature>
<dbReference type="EMBL" id="JACHMU010000001">
    <property type="protein sequence ID" value="MBB5741920.1"/>
    <property type="molecule type" value="Genomic_DNA"/>
</dbReference>